<dbReference type="Pfam" id="PF00682">
    <property type="entry name" value="HMGL-like"/>
    <property type="match status" value="1"/>
</dbReference>
<dbReference type="InterPro" id="IPR003379">
    <property type="entry name" value="Carboxylase_cons_dom"/>
</dbReference>
<evidence type="ECO:0000259" key="3">
    <source>
        <dbReference type="PROSITE" id="PS50968"/>
    </source>
</evidence>
<dbReference type="GO" id="GO:0005737">
    <property type="term" value="C:cytoplasm"/>
    <property type="evidence" value="ECO:0007669"/>
    <property type="project" value="TreeGrafter"/>
</dbReference>
<feature type="domain" description="Pyruvate carboxyltransferase" evidence="4">
    <location>
        <begin position="6"/>
        <end position="276"/>
    </location>
</feature>
<dbReference type="Pfam" id="PF00364">
    <property type="entry name" value="Biotin_lipoyl"/>
    <property type="match status" value="1"/>
</dbReference>
<protein>
    <recommendedName>
        <fullName evidence="6">Lipoyl-binding domain-containing protein</fullName>
    </recommendedName>
</protein>
<keyword evidence="1" id="KW-0092">Biotin</keyword>
<dbReference type="PROSITE" id="PS50968">
    <property type="entry name" value="BIOTINYL_LIPOYL"/>
    <property type="match status" value="1"/>
</dbReference>
<feature type="domain" description="Lipoyl-binding" evidence="3">
    <location>
        <begin position="533"/>
        <end position="604"/>
    </location>
</feature>
<dbReference type="Pfam" id="PF02436">
    <property type="entry name" value="PYC_OADA"/>
    <property type="match status" value="1"/>
</dbReference>
<evidence type="ECO:0000259" key="4">
    <source>
        <dbReference type="PROSITE" id="PS50991"/>
    </source>
</evidence>
<dbReference type="InterPro" id="IPR013785">
    <property type="entry name" value="Aldolase_TIM"/>
</dbReference>
<evidence type="ECO:0000313" key="5">
    <source>
        <dbReference type="EMBL" id="SVA76824.1"/>
    </source>
</evidence>
<dbReference type="InterPro" id="IPR000891">
    <property type="entry name" value="PYR_CT"/>
</dbReference>
<dbReference type="PANTHER" id="PTHR43778">
    <property type="entry name" value="PYRUVATE CARBOXYLASE"/>
    <property type="match status" value="1"/>
</dbReference>
<dbReference type="Gene3D" id="3.20.20.70">
    <property type="entry name" value="Aldolase class I"/>
    <property type="match status" value="1"/>
</dbReference>
<dbReference type="SUPFAM" id="SSF51569">
    <property type="entry name" value="Aldolase"/>
    <property type="match status" value="1"/>
</dbReference>
<sequence length="605" mass="66156">MAKKKIEFMDTSFRDGFQSVFGARVATKDFLPALEAAVDAGMQYFEAGGGARFQSLFFYCNESAFDMMDAFRKTVGPDADLQTLARGINVVGLRQQPRDMIDLHAKMFKKHGITTIRNFDALNDLRNLKYSAERITAHSLHHQIVITMMDLPPGCEGAHDTEYYLKTLRNILDSDVPYDSICFKDASGTANPRKVHETIKGARKMVPEGTIMHLHTHDTAGASVGQYMGAIEGGIDRIDLSMSPVSGGTGQPDILTMWHALKGTDYTLDIDPDKIIKTEEVFADCFEDYFFPPESRMVSPLIPFSPMPGGALTANTMMMRDTGTLHLFQDVIREMSEVVRLGGFGASVTPVSQFYFQQAYLNVTEGKWKKINPQYGNMVLGYFGRTPVEPDPEIIKLASEQLDKLPYKDDPLDLLEPGIPKATEILQKNNLPENEENLFIVASCREKGLDFLLGKGKNLIRKKSQEVKKDSPAAAKTTAPDVPVTAAPASGTRDYSITVNGRMYQVQVSSGGTVSAAPVSESVPVSPPPANAASAIEIPAPTPGNIVRVEVAVGDNITKDQVLLVMEAMKMESEVKSSQSGFVKAIHIQAGDTVQTGDVLLTLGK</sequence>
<dbReference type="InterPro" id="IPR001882">
    <property type="entry name" value="Biotin_BS"/>
</dbReference>
<evidence type="ECO:0000256" key="2">
    <source>
        <dbReference type="SAM" id="MobiDB-lite"/>
    </source>
</evidence>
<evidence type="ECO:0000256" key="1">
    <source>
        <dbReference type="ARBA" id="ARBA00023267"/>
    </source>
</evidence>
<dbReference type="InterPro" id="IPR000089">
    <property type="entry name" value="Biotin_lipoyl"/>
</dbReference>
<dbReference type="SUPFAM" id="SSF89000">
    <property type="entry name" value="post-HMGL domain-like"/>
    <property type="match status" value="1"/>
</dbReference>
<dbReference type="Gene3D" id="2.40.50.100">
    <property type="match status" value="1"/>
</dbReference>
<dbReference type="PROSITE" id="PS50991">
    <property type="entry name" value="PYR_CT"/>
    <property type="match status" value="1"/>
</dbReference>
<accession>A0A381YIH4</accession>
<dbReference type="EMBL" id="UINC01018315">
    <property type="protein sequence ID" value="SVA76824.1"/>
    <property type="molecule type" value="Genomic_DNA"/>
</dbReference>
<feature type="region of interest" description="Disordered" evidence="2">
    <location>
        <begin position="463"/>
        <end position="487"/>
    </location>
</feature>
<dbReference type="GO" id="GO:0006094">
    <property type="term" value="P:gluconeogenesis"/>
    <property type="evidence" value="ECO:0007669"/>
    <property type="project" value="TreeGrafter"/>
</dbReference>
<dbReference type="GO" id="GO:0004736">
    <property type="term" value="F:pyruvate carboxylase activity"/>
    <property type="evidence" value="ECO:0007669"/>
    <property type="project" value="UniProtKB-ARBA"/>
</dbReference>
<dbReference type="PANTHER" id="PTHR43778:SF2">
    <property type="entry name" value="PYRUVATE CARBOXYLASE, MITOCHONDRIAL"/>
    <property type="match status" value="1"/>
</dbReference>
<dbReference type="InterPro" id="IPR055268">
    <property type="entry name" value="PCB-like"/>
</dbReference>
<dbReference type="CDD" id="cd07937">
    <property type="entry name" value="DRE_TIM_PC_TC_5S"/>
    <property type="match status" value="1"/>
</dbReference>
<feature type="compositionally biased region" description="Low complexity" evidence="2">
    <location>
        <begin position="472"/>
        <end position="487"/>
    </location>
</feature>
<name>A0A381YIH4_9ZZZZ</name>
<gene>
    <name evidence="5" type="ORF">METZ01_LOCUS129678</name>
</gene>
<organism evidence="5">
    <name type="scientific">marine metagenome</name>
    <dbReference type="NCBI Taxonomy" id="408172"/>
    <lineage>
        <taxon>unclassified sequences</taxon>
        <taxon>metagenomes</taxon>
        <taxon>ecological metagenomes</taxon>
    </lineage>
</organism>
<dbReference type="PROSITE" id="PS00188">
    <property type="entry name" value="BIOTIN"/>
    <property type="match status" value="1"/>
</dbReference>
<dbReference type="AlphaFoldDB" id="A0A381YIH4"/>
<reference evidence="5" key="1">
    <citation type="submission" date="2018-05" db="EMBL/GenBank/DDBJ databases">
        <authorList>
            <person name="Lanie J.A."/>
            <person name="Ng W.-L."/>
            <person name="Kazmierczak K.M."/>
            <person name="Andrzejewski T.M."/>
            <person name="Davidsen T.M."/>
            <person name="Wayne K.J."/>
            <person name="Tettelin H."/>
            <person name="Glass J.I."/>
            <person name="Rusch D."/>
            <person name="Podicherti R."/>
            <person name="Tsui H.-C.T."/>
            <person name="Winkler M.E."/>
        </authorList>
    </citation>
    <scope>NUCLEOTIDE SEQUENCE</scope>
</reference>
<dbReference type="InterPro" id="IPR011053">
    <property type="entry name" value="Single_hybrid_motif"/>
</dbReference>
<proteinExistence type="predicted"/>
<dbReference type="SUPFAM" id="SSF51230">
    <property type="entry name" value="Single hybrid motif"/>
    <property type="match status" value="1"/>
</dbReference>
<dbReference type="CDD" id="cd06850">
    <property type="entry name" value="biotinyl_domain"/>
    <property type="match status" value="1"/>
</dbReference>
<evidence type="ECO:0008006" key="6">
    <source>
        <dbReference type="Google" id="ProtNLM"/>
    </source>
</evidence>
<dbReference type="FunFam" id="2.40.50.100:FF:000003">
    <property type="entry name" value="Acetyl-CoA carboxylase biotin carboxyl carrier protein"/>
    <property type="match status" value="1"/>
</dbReference>